<dbReference type="PIRSF" id="PIRSF000157">
    <property type="entry name" value="Oxoglu_dh_E1"/>
    <property type="match status" value="1"/>
</dbReference>
<dbReference type="GO" id="GO:0005829">
    <property type="term" value="C:cytosol"/>
    <property type="evidence" value="ECO:0007669"/>
    <property type="project" value="TreeGrafter"/>
</dbReference>
<dbReference type="GO" id="GO:0045252">
    <property type="term" value="C:oxoglutarate dehydrogenase complex"/>
    <property type="evidence" value="ECO:0007669"/>
    <property type="project" value="TreeGrafter"/>
</dbReference>
<dbReference type="NCBIfam" id="TIGR00239">
    <property type="entry name" value="2oxo_dh_E1"/>
    <property type="match status" value="1"/>
</dbReference>
<dbReference type="Gene3D" id="3.40.50.970">
    <property type="match status" value="1"/>
</dbReference>
<dbReference type="GO" id="GO:0004591">
    <property type="term" value="F:oxoglutarate dehydrogenase (succinyl-transferring) activity"/>
    <property type="evidence" value="ECO:0007669"/>
    <property type="project" value="UniProtKB-EC"/>
</dbReference>
<dbReference type="InterPro" id="IPR029061">
    <property type="entry name" value="THDP-binding"/>
</dbReference>
<gene>
    <name evidence="7" type="ORF">G4Y79_16975</name>
</gene>
<dbReference type="Gene3D" id="3.40.50.11610">
    <property type="entry name" value="Multifunctional 2-oxoglutarate metabolism enzyme, C-terminal domain"/>
    <property type="match status" value="1"/>
</dbReference>
<proteinExistence type="predicted"/>
<accession>A0A7S8E6S3</accession>
<dbReference type="Pfam" id="PF16870">
    <property type="entry name" value="OxoGdeHyase_C"/>
    <property type="match status" value="1"/>
</dbReference>
<dbReference type="InterPro" id="IPR031717">
    <property type="entry name" value="ODO-1/KGD_C"/>
</dbReference>
<sequence>MISNTYLSGPNAGYILELYDLYKQSPDLVDPLTRQVFDAWTPRLDETNGNGHAPAADMSAVDVSAMVGAVSYAQAIRQYGHLGAHLNPLGFAPSGDPKLDVRAHGITDDALRSLPASLIGGPAAEGSANAYEAIQALHTIYSDSIGYETGHIHVADERMWLQDAIETRRYRFENKPEQARELLDRLIQIDVLENFLQKTFPTKYRFSVEGLDMMVPMLDVLVEQAQNDEVVEELVVAMAHRGRLNVMAHVLGKSYKKILADFIDPLEMQQAIDAVGWTIDDVKYHRGFTNERPGLKLYMPPNPSHLEAVNPVAIGMARALGTTADQRGPIQHDPHKTMQVLIHGDASFPGQGIVAETFNLSRLPGYSVGGTVHIIANNLLGFTTLPQDGRSTLYASDLAKGFNIPIIHVNADDPAACIEVIRLAFAYQSRFERDILIDLVGYRRYGHNELDEPGFTQPKLYETIRAHAPVRQLWAEHLIEQGIVSSDDVDAIMSKHETTLQEAYDSFDPEAQEIVPAQAEKPEPGRAKATDTSVNLDALIAINDGLTGTLEGFNFYSKRFEKTIRSRRLIFNEPEEPTLDWATAEELAFATILADGTPIRLTGQDTERGTFSHRHAVLHDAETGEALTPLQALPQAKAAFEVQNSPLSEQATLAFEFGYSVQKQDALVIWEAQYGDFINGAQNIVDEFIVSAREKWGQLPALVLLLPHGYEGAGPDHSSARLERFLSLATKTNMRIASCTTAAQYFHLLRRQALLLNDDRLPLVVMSPKSLLRSPNVYSPATEMAQSGWQPVIDDPQANPKKTTRLVFCSGKYYYDLVNSEWREKYPEVAIVRVEQLYPLPVNELTAIWERYRKTVKQVLWAQEEPKNMGAWDYMSYRLSKMIQDKPVHYMGRRRSPSPAEGSKTVWQYNQNTIIEYTFTWDFDHAKWDGV</sequence>
<dbReference type="NCBIfam" id="NF006914">
    <property type="entry name" value="PRK09404.1"/>
    <property type="match status" value="1"/>
</dbReference>
<dbReference type="EC" id="1.2.4.2" evidence="2"/>
<comment type="cofactor">
    <cofactor evidence="1">
        <name>thiamine diphosphate</name>
        <dbReference type="ChEBI" id="CHEBI:58937"/>
    </cofactor>
</comment>
<dbReference type="InterPro" id="IPR005475">
    <property type="entry name" value="Transketolase-like_Pyr-bd"/>
</dbReference>
<evidence type="ECO:0000259" key="6">
    <source>
        <dbReference type="SMART" id="SM00861"/>
    </source>
</evidence>
<protein>
    <recommendedName>
        <fullName evidence="2">oxoglutarate dehydrogenase (succinyl-transferring)</fullName>
        <ecNumber evidence="2">1.2.4.2</ecNumber>
    </recommendedName>
</protein>
<evidence type="ECO:0000256" key="4">
    <source>
        <dbReference type="ARBA" id="ARBA00023052"/>
    </source>
</evidence>
<dbReference type="PANTHER" id="PTHR23152">
    <property type="entry name" value="2-OXOGLUTARATE DEHYDROGENASE"/>
    <property type="match status" value="1"/>
</dbReference>
<dbReference type="NCBIfam" id="NF008907">
    <property type="entry name" value="PRK12270.1"/>
    <property type="match status" value="1"/>
</dbReference>
<feature type="domain" description="Transketolase-like pyrimidine-binding" evidence="6">
    <location>
        <begin position="579"/>
        <end position="774"/>
    </location>
</feature>
<name>A0A7S8E6S3_9CHLR</name>
<dbReference type="InterPro" id="IPR042179">
    <property type="entry name" value="KGD_C_sf"/>
</dbReference>
<evidence type="ECO:0000256" key="2">
    <source>
        <dbReference type="ARBA" id="ARBA00012280"/>
    </source>
</evidence>
<comment type="catalytic activity">
    <reaction evidence="5">
        <text>N(6)-[(R)-lipoyl]-L-lysyl-[protein] + 2-oxoglutarate + H(+) = N(6)-[(R)-S(8)-succinyldihydrolipoyl]-L-lysyl-[protein] + CO2</text>
        <dbReference type="Rhea" id="RHEA:12188"/>
        <dbReference type="Rhea" id="RHEA-COMP:10474"/>
        <dbReference type="Rhea" id="RHEA-COMP:20092"/>
        <dbReference type="ChEBI" id="CHEBI:15378"/>
        <dbReference type="ChEBI" id="CHEBI:16526"/>
        <dbReference type="ChEBI" id="CHEBI:16810"/>
        <dbReference type="ChEBI" id="CHEBI:83099"/>
        <dbReference type="ChEBI" id="CHEBI:83120"/>
        <dbReference type="EC" id="1.2.4.2"/>
    </reaction>
</comment>
<dbReference type="CDD" id="cd02016">
    <property type="entry name" value="TPP_E1_OGDC_like"/>
    <property type="match status" value="1"/>
</dbReference>
<dbReference type="Pfam" id="PF00676">
    <property type="entry name" value="E1_dh"/>
    <property type="match status" value="1"/>
</dbReference>
<organism evidence="7 8">
    <name type="scientific">Phototrophicus methaneseepsis</name>
    <dbReference type="NCBI Taxonomy" id="2710758"/>
    <lineage>
        <taxon>Bacteria</taxon>
        <taxon>Bacillati</taxon>
        <taxon>Chloroflexota</taxon>
        <taxon>Candidatus Thermofontia</taxon>
        <taxon>Phototrophicales</taxon>
        <taxon>Phototrophicaceae</taxon>
        <taxon>Phototrophicus</taxon>
    </lineage>
</organism>
<dbReference type="Gene3D" id="3.40.50.12470">
    <property type="match status" value="1"/>
</dbReference>
<evidence type="ECO:0000256" key="5">
    <source>
        <dbReference type="ARBA" id="ARBA00051911"/>
    </source>
</evidence>
<dbReference type="InterPro" id="IPR011603">
    <property type="entry name" value="2oxoglutarate_DH_E1"/>
</dbReference>
<keyword evidence="8" id="KW-1185">Reference proteome</keyword>
<keyword evidence="4" id="KW-0786">Thiamine pyrophosphate</keyword>
<dbReference type="RefSeq" id="WP_195169453.1">
    <property type="nucleotide sequence ID" value="NZ_CP062983.1"/>
</dbReference>
<dbReference type="Pfam" id="PF02779">
    <property type="entry name" value="Transket_pyr"/>
    <property type="match status" value="1"/>
</dbReference>
<dbReference type="InterPro" id="IPR001017">
    <property type="entry name" value="DH_E1"/>
</dbReference>
<evidence type="ECO:0000256" key="1">
    <source>
        <dbReference type="ARBA" id="ARBA00001964"/>
    </source>
</evidence>
<dbReference type="SUPFAM" id="SSF52518">
    <property type="entry name" value="Thiamin diphosphate-binding fold (THDP-binding)"/>
    <property type="match status" value="2"/>
</dbReference>
<keyword evidence="3 7" id="KW-0560">Oxidoreductase</keyword>
<dbReference type="Proteomes" id="UP000594468">
    <property type="component" value="Chromosome"/>
</dbReference>
<dbReference type="PANTHER" id="PTHR23152:SF4">
    <property type="entry name" value="2-OXOADIPATE DEHYDROGENASE COMPLEX COMPONENT E1"/>
    <property type="match status" value="1"/>
</dbReference>
<reference evidence="7 8" key="1">
    <citation type="submission" date="2020-02" db="EMBL/GenBank/DDBJ databases">
        <authorList>
            <person name="Zheng R.K."/>
            <person name="Sun C.M."/>
        </authorList>
    </citation>
    <scope>NUCLEOTIDE SEQUENCE [LARGE SCALE GENOMIC DNA]</scope>
    <source>
        <strain evidence="8">rifampicinis</strain>
    </source>
</reference>
<dbReference type="EMBL" id="CP062983">
    <property type="protein sequence ID" value="QPC81380.1"/>
    <property type="molecule type" value="Genomic_DNA"/>
</dbReference>
<dbReference type="Gene3D" id="1.10.287.1150">
    <property type="entry name" value="TPP helical domain"/>
    <property type="match status" value="1"/>
</dbReference>
<evidence type="ECO:0000256" key="3">
    <source>
        <dbReference type="ARBA" id="ARBA00023002"/>
    </source>
</evidence>
<dbReference type="KEGG" id="pmet:G4Y79_16975"/>
<evidence type="ECO:0000313" key="8">
    <source>
        <dbReference type="Proteomes" id="UP000594468"/>
    </source>
</evidence>
<evidence type="ECO:0000313" key="7">
    <source>
        <dbReference type="EMBL" id="QPC81380.1"/>
    </source>
</evidence>
<dbReference type="AlphaFoldDB" id="A0A7S8E6S3"/>
<dbReference type="GO" id="GO:0030976">
    <property type="term" value="F:thiamine pyrophosphate binding"/>
    <property type="evidence" value="ECO:0007669"/>
    <property type="project" value="InterPro"/>
</dbReference>
<dbReference type="GO" id="GO:0006099">
    <property type="term" value="P:tricarboxylic acid cycle"/>
    <property type="evidence" value="ECO:0007669"/>
    <property type="project" value="TreeGrafter"/>
</dbReference>
<dbReference type="SMART" id="SM00861">
    <property type="entry name" value="Transket_pyr"/>
    <property type="match status" value="1"/>
</dbReference>